<dbReference type="PANTHER" id="PTHR47266">
    <property type="entry name" value="ENDONUCLEASE-RELATED"/>
    <property type="match status" value="1"/>
</dbReference>
<dbReference type="GO" id="GO:0003964">
    <property type="term" value="F:RNA-directed DNA polymerase activity"/>
    <property type="evidence" value="ECO:0007669"/>
    <property type="project" value="UniProtKB-KW"/>
</dbReference>
<dbReference type="AlphaFoldDB" id="A0A8S0U5X7"/>
<name>A0A8S0U5X7_OLEEU</name>
<keyword evidence="2" id="KW-0808">Transferase</keyword>
<feature type="domain" description="Integrase zinc-binding" evidence="1">
    <location>
        <begin position="50"/>
        <end position="105"/>
    </location>
</feature>
<organism evidence="2 3">
    <name type="scientific">Olea europaea subsp. europaea</name>
    <dbReference type="NCBI Taxonomy" id="158383"/>
    <lineage>
        <taxon>Eukaryota</taxon>
        <taxon>Viridiplantae</taxon>
        <taxon>Streptophyta</taxon>
        <taxon>Embryophyta</taxon>
        <taxon>Tracheophyta</taxon>
        <taxon>Spermatophyta</taxon>
        <taxon>Magnoliopsida</taxon>
        <taxon>eudicotyledons</taxon>
        <taxon>Gunneridae</taxon>
        <taxon>Pentapetalae</taxon>
        <taxon>asterids</taxon>
        <taxon>lamiids</taxon>
        <taxon>Lamiales</taxon>
        <taxon>Oleaceae</taxon>
        <taxon>Oleeae</taxon>
        <taxon>Olea</taxon>
    </lineage>
</organism>
<dbReference type="Gene3D" id="1.10.340.70">
    <property type="match status" value="1"/>
</dbReference>
<dbReference type="Proteomes" id="UP000594638">
    <property type="component" value="Unassembled WGS sequence"/>
</dbReference>
<dbReference type="FunFam" id="1.10.340.70:FF:000001">
    <property type="entry name" value="Retrovirus-related Pol polyprotein from transposon gypsy-like Protein"/>
    <property type="match status" value="1"/>
</dbReference>
<dbReference type="EMBL" id="CACTIH010007382">
    <property type="protein sequence ID" value="CAA3011865.1"/>
    <property type="molecule type" value="Genomic_DNA"/>
</dbReference>
<evidence type="ECO:0000313" key="2">
    <source>
        <dbReference type="EMBL" id="CAA3011865.1"/>
    </source>
</evidence>
<keyword evidence="2" id="KW-0695">RNA-directed DNA polymerase</keyword>
<dbReference type="Gramene" id="OE9A018511T1">
    <property type="protein sequence ID" value="OE9A018511C1"/>
    <property type="gene ID" value="OE9A018511"/>
</dbReference>
<protein>
    <submittedName>
        <fullName evidence="2">Reverse transcriptase</fullName>
    </submittedName>
</protein>
<dbReference type="OrthoDB" id="998229at2759"/>
<evidence type="ECO:0000259" key="1">
    <source>
        <dbReference type="Pfam" id="PF17921"/>
    </source>
</evidence>
<sequence>MDKVKEAQSQDLPLRTMKAQVSAGLRTDYVIRDDGSLAMGSKLCVPDIPELKNEILEEAHSSAYAMHPGSIKMYHTLKDHYWWKGMKREIADFVSKCLICQQVKPVRQKTAGLL</sequence>
<comment type="caution">
    <text evidence="2">The sequence shown here is derived from an EMBL/GenBank/DDBJ whole genome shotgun (WGS) entry which is preliminary data.</text>
</comment>
<proteinExistence type="predicted"/>
<dbReference type="InterPro" id="IPR041588">
    <property type="entry name" value="Integrase_H2C2"/>
</dbReference>
<reference evidence="2 3" key="1">
    <citation type="submission" date="2019-12" db="EMBL/GenBank/DDBJ databases">
        <authorList>
            <person name="Alioto T."/>
            <person name="Alioto T."/>
            <person name="Gomez Garrido J."/>
        </authorList>
    </citation>
    <scope>NUCLEOTIDE SEQUENCE [LARGE SCALE GENOMIC DNA]</scope>
</reference>
<accession>A0A8S0U5X7</accession>
<evidence type="ECO:0000313" key="3">
    <source>
        <dbReference type="Proteomes" id="UP000594638"/>
    </source>
</evidence>
<gene>
    <name evidence="2" type="ORF">OLEA9_A018511</name>
</gene>
<keyword evidence="3" id="KW-1185">Reference proteome</keyword>
<dbReference type="InterPro" id="IPR052160">
    <property type="entry name" value="Gypsy_RT_Integrase-like"/>
</dbReference>
<keyword evidence="2" id="KW-0548">Nucleotidyltransferase</keyword>
<dbReference type="Pfam" id="PF17921">
    <property type="entry name" value="Integrase_H2C2"/>
    <property type="match status" value="1"/>
</dbReference>